<dbReference type="PROSITE" id="PS01219">
    <property type="entry name" value="AMMONIUM_TRANSP"/>
    <property type="match status" value="1"/>
</dbReference>
<feature type="transmembrane region" description="Helical" evidence="8">
    <location>
        <begin position="155"/>
        <end position="176"/>
    </location>
</feature>
<feature type="transmembrane region" description="Helical" evidence="8">
    <location>
        <begin position="226"/>
        <end position="247"/>
    </location>
</feature>
<keyword evidence="7 8" id="KW-0924">Ammonia transport</keyword>
<dbReference type="GO" id="GO:0097272">
    <property type="term" value="P:ammonium homeostasis"/>
    <property type="evidence" value="ECO:0007669"/>
    <property type="project" value="TreeGrafter"/>
</dbReference>
<organism evidence="10 11">
    <name type="scientific">Imhoffiella purpurea</name>
    <dbReference type="NCBI Taxonomy" id="1249627"/>
    <lineage>
        <taxon>Bacteria</taxon>
        <taxon>Pseudomonadati</taxon>
        <taxon>Pseudomonadota</taxon>
        <taxon>Gammaproteobacteria</taxon>
        <taxon>Chromatiales</taxon>
        <taxon>Chromatiaceae</taxon>
        <taxon>Imhoffiella</taxon>
    </lineage>
</organism>
<accession>W9VBU5</accession>
<evidence type="ECO:0000256" key="1">
    <source>
        <dbReference type="ARBA" id="ARBA00004141"/>
    </source>
</evidence>
<dbReference type="NCBIfam" id="TIGR00836">
    <property type="entry name" value="amt"/>
    <property type="match status" value="1"/>
</dbReference>
<dbReference type="Pfam" id="PF00909">
    <property type="entry name" value="Ammonium_transp"/>
    <property type="match status" value="1"/>
</dbReference>
<keyword evidence="4 8" id="KW-0812">Transmembrane</keyword>
<dbReference type="Proteomes" id="UP000019460">
    <property type="component" value="Unassembled WGS sequence"/>
</dbReference>
<feature type="transmembrane region" description="Helical" evidence="8">
    <location>
        <begin position="309"/>
        <end position="330"/>
    </location>
</feature>
<dbReference type="PANTHER" id="PTHR11730">
    <property type="entry name" value="AMMONIUM TRANSPORTER"/>
    <property type="match status" value="1"/>
</dbReference>
<feature type="transmembrane region" description="Helical" evidence="8">
    <location>
        <begin position="6"/>
        <end position="27"/>
    </location>
</feature>
<reference evidence="10 11" key="1">
    <citation type="submission" date="2012-11" db="EMBL/GenBank/DDBJ databases">
        <title>Genome assembly of Thiorhodococcus sp. AK35.</title>
        <authorList>
            <person name="Nupur N."/>
            <person name="Khatri I."/>
            <person name="Subramanian S."/>
            <person name="Pinnaka A."/>
        </authorList>
    </citation>
    <scope>NUCLEOTIDE SEQUENCE [LARGE SCALE GENOMIC DNA]</scope>
    <source>
        <strain evidence="10 11">AK35</strain>
    </source>
</reference>
<dbReference type="RefSeq" id="WP_232424028.1">
    <property type="nucleotide sequence ID" value="NZ_AONC01000002.1"/>
</dbReference>
<evidence type="ECO:0000256" key="2">
    <source>
        <dbReference type="ARBA" id="ARBA00005887"/>
    </source>
</evidence>
<feature type="transmembrane region" description="Helical" evidence="8">
    <location>
        <begin position="114"/>
        <end position="135"/>
    </location>
</feature>
<dbReference type="SUPFAM" id="SSF111352">
    <property type="entry name" value="Ammonium transporter"/>
    <property type="match status" value="1"/>
</dbReference>
<dbReference type="InterPro" id="IPR001905">
    <property type="entry name" value="Ammonium_transpt"/>
</dbReference>
<evidence type="ECO:0000256" key="7">
    <source>
        <dbReference type="ARBA" id="ARBA00023177"/>
    </source>
</evidence>
<evidence type="ECO:0000256" key="6">
    <source>
        <dbReference type="ARBA" id="ARBA00023136"/>
    </source>
</evidence>
<evidence type="ECO:0000313" key="10">
    <source>
        <dbReference type="EMBL" id="EXJ17063.1"/>
    </source>
</evidence>
<feature type="domain" description="Ammonium transporter AmtB-like" evidence="9">
    <location>
        <begin position="9"/>
        <end position="393"/>
    </location>
</feature>
<dbReference type="eggNOG" id="COG0004">
    <property type="taxonomic scope" value="Bacteria"/>
</dbReference>
<comment type="caution">
    <text evidence="10">The sequence shown here is derived from an EMBL/GenBank/DDBJ whole genome shotgun (WGS) entry which is preliminary data.</text>
</comment>
<comment type="similarity">
    <text evidence="2 8">Belongs to the ammonia transporter channel (TC 1.A.11.2) family.</text>
</comment>
<feature type="transmembrane region" description="Helical" evidence="8">
    <location>
        <begin position="87"/>
        <end position="107"/>
    </location>
</feature>
<keyword evidence="5 8" id="KW-1133">Transmembrane helix</keyword>
<evidence type="ECO:0000256" key="8">
    <source>
        <dbReference type="RuleBase" id="RU362002"/>
    </source>
</evidence>
<keyword evidence="6 8" id="KW-0472">Membrane</keyword>
<evidence type="ECO:0000256" key="3">
    <source>
        <dbReference type="ARBA" id="ARBA00022448"/>
    </source>
</evidence>
<feature type="transmembrane region" description="Helical" evidence="8">
    <location>
        <begin position="48"/>
        <end position="67"/>
    </location>
</feature>
<dbReference type="InterPro" id="IPR024041">
    <property type="entry name" value="NH4_transpt_AmtB-like_dom"/>
</dbReference>
<protein>
    <recommendedName>
        <fullName evidence="8">Ammonium transporter</fullName>
    </recommendedName>
</protein>
<evidence type="ECO:0000256" key="4">
    <source>
        <dbReference type="ARBA" id="ARBA00022692"/>
    </source>
</evidence>
<feature type="transmembrane region" description="Helical" evidence="8">
    <location>
        <begin position="280"/>
        <end position="297"/>
    </location>
</feature>
<dbReference type="PATRIC" id="fig|1249627.3.peg.98"/>
<comment type="subcellular location">
    <subcellularLocation>
        <location evidence="8">Cell membrane</location>
        <topology evidence="8">Multi-pass membrane protein</topology>
    </subcellularLocation>
    <subcellularLocation>
        <location evidence="1">Membrane</location>
        <topology evidence="1">Multi-pass membrane protein</topology>
    </subcellularLocation>
</comment>
<evidence type="ECO:0000256" key="5">
    <source>
        <dbReference type="ARBA" id="ARBA00022989"/>
    </source>
</evidence>
<keyword evidence="3 8" id="KW-0813">Transport</keyword>
<evidence type="ECO:0000313" key="11">
    <source>
        <dbReference type="Proteomes" id="UP000019460"/>
    </source>
</evidence>
<keyword evidence="11" id="KW-1185">Reference proteome</keyword>
<dbReference type="STRING" id="1249627.D779_0815"/>
<dbReference type="PANTHER" id="PTHR11730:SF6">
    <property type="entry name" value="AMMONIUM TRANSPORTER"/>
    <property type="match status" value="1"/>
</dbReference>
<dbReference type="InterPro" id="IPR018047">
    <property type="entry name" value="Ammonium_transpt_CS"/>
</dbReference>
<name>W9VBU5_9GAMM</name>
<dbReference type="EMBL" id="AONC01000002">
    <property type="protein sequence ID" value="EXJ17063.1"/>
    <property type="molecule type" value="Genomic_DNA"/>
</dbReference>
<dbReference type="GO" id="GO:0008519">
    <property type="term" value="F:ammonium channel activity"/>
    <property type="evidence" value="ECO:0007669"/>
    <property type="project" value="InterPro"/>
</dbReference>
<proteinExistence type="inferred from homology"/>
<evidence type="ECO:0000259" key="9">
    <source>
        <dbReference type="Pfam" id="PF00909"/>
    </source>
</evidence>
<dbReference type="Gene3D" id="1.10.3430.10">
    <property type="entry name" value="Ammonium transporter AmtB like domains"/>
    <property type="match status" value="1"/>
</dbReference>
<feature type="transmembrane region" description="Helical" evidence="8">
    <location>
        <begin position="197"/>
        <end position="214"/>
    </location>
</feature>
<dbReference type="AlphaFoldDB" id="W9VBU5"/>
<feature type="transmembrane region" description="Helical" evidence="8">
    <location>
        <begin position="254"/>
        <end position="274"/>
    </location>
</feature>
<sequence>MQTSADISWVVIAAALVFFMQAGFALLENGMARSKNAINVIMKNYADMSFGALAFWLVGFGVMFGANPSGWLGTDHFATGVHDGRDAAFLLFQIMFAATAATIVSGAVAERMRFLPYVLVSILITTLIYSVFGSWAWGGWFGGEGWLARMGFVDFAGSTVVHSVGAWCALAAVIVIGPRLGRFSSSGAAREIPGHNLPNVALGAFILWLGWFGFNAGSTLTASPDIGPIALNTHMAAASAFVGALIFQSLTRRTTVMTTTVNAAIGGLVAITAGCASIDLPFAVLTGFVAGILVCLGQDLMARLRLDDVVGAIPVHGFCGVWGTLAAGLFHRDGLFDPDRILIQLIGIWVCFVWTFGISFILFWVMDRLIGLRADSLHEQRGLDITEHYEVGYPEFHSDLTHRGKS</sequence>
<gene>
    <name evidence="10" type="ORF">D779_0815</name>
</gene>
<dbReference type="GO" id="GO:0005886">
    <property type="term" value="C:plasma membrane"/>
    <property type="evidence" value="ECO:0007669"/>
    <property type="project" value="UniProtKB-SubCell"/>
</dbReference>
<feature type="transmembrane region" description="Helical" evidence="8">
    <location>
        <begin position="342"/>
        <end position="365"/>
    </location>
</feature>
<dbReference type="InterPro" id="IPR029020">
    <property type="entry name" value="Ammonium/urea_transptr"/>
</dbReference>